<dbReference type="EMBL" id="BOMN01000142">
    <property type="protein sequence ID" value="GIE26340.1"/>
    <property type="molecule type" value="Genomic_DNA"/>
</dbReference>
<reference evidence="2 3" key="1">
    <citation type="submission" date="2021-01" db="EMBL/GenBank/DDBJ databases">
        <title>Whole genome shotgun sequence of Actinoplanes humidus NBRC 14915.</title>
        <authorList>
            <person name="Komaki H."/>
            <person name="Tamura T."/>
        </authorList>
    </citation>
    <scope>NUCLEOTIDE SEQUENCE [LARGE SCALE GENOMIC DNA]</scope>
    <source>
        <strain evidence="2 3">NBRC 14915</strain>
    </source>
</reference>
<protein>
    <submittedName>
        <fullName evidence="2">Uncharacterized protein</fullName>
    </submittedName>
</protein>
<organism evidence="2 3">
    <name type="scientific">Winogradskya humida</name>
    <dbReference type="NCBI Taxonomy" id="113566"/>
    <lineage>
        <taxon>Bacteria</taxon>
        <taxon>Bacillati</taxon>
        <taxon>Actinomycetota</taxon>
        <taxon>Actinomycetes</taxon>
        <taxon>Micromonosporales</taxon>
        <taxon>Micromonosporaceae</taxon>
        <taxon>Winogradskya</taxon>
    </lineage>
</organism>
<evidence type="ECO:0000256" key="1">
    <source>
        <dbReference type="SAM" id="MobiDB-lite"/>
    </source>
</evidence>
<dbReference type="Proteomes" id="UP000603200">
    <property type="component" value="Unassembled WGS sequence"/>
</dbReference>
<keyword evidence="3" id="KW-1185">Reference proteome</keyword>
<feature type="region of interest" description="Disordered" evidence="1">
    <location>
        <begin position="1"/>
        <end position="52"/>
    </location>
</feature>
<dbReference type="RefSeq" id="WP_203843246.1">
    <property type="nucleotide sequence ID" value="NZ_BAAATV010000033.1"/>
</dbReference>
<name>A0ABQ4A664_9ACTN</name>
<evidence type="ECO:0000313" key="3">
    <source>
        <dbReference type="Proteomes" id="UP000603200"/>
    </source>
</evidence>
<comment type="caution">
    <text evidence="2">The sequence shown here is derived from an EMBL/GenBank/DDBJ whole genome shotgun (WGS) entry which is preliminary data.</text>
</comment>
<gene>
    <name evidence="2" type="ORF">Ahu01nite_094420</name>
</gene>
<proteinExistence type="predicted"/>
<accession>A0ABQ4A664</accession>
<evidence type="ECO:0000313" key="2">
    <source>
        <dbReference type="EMBL" id="GIE26340.1"/>
    </source>
</evidence>
<sequence>MTDDIEHDLSQQPAPLFASPETLEIPSAAERSGYKKKSGSSDTANQRDEIIT</sequence>